<evidence type="ECO:0000313" key="2">
    <source>
        <dbReference type="EMBL" id="RZS95597.1"/>
    </source>
</evidence>
<reference evidence="2 3" key="1">
    <citation type="submission" date="2019-02" db="EMBL/GenBank/DDBJ databases">
        <title>Genomic Encyclopedia of Archaeal and Bacterial Type Strains, Phase II (KMG-II): from individual species to whole genera.</title>
        <authorList>
            <person name="Goeker M."/>
        </authorList>
    </citation>
    <scope>NUCLEOTIDE SEQUENCE [LARGE SCALE GENOMIC DNA]</scope>
    <source>
        <strain evidence="2 3">DSM 21411</strain>
    </source>
</reference>
<dbReference type="EMBL" id="SGXG01000001">
    <property type="protein sequence ID" value="RZS95597.1"/>
    <property type="molecule type" value="Genomic_DNA"/>
</dbReference>
<evidence type="ECO:0000313" key="3">
    <source>
        <dbReference type="Proteomes" id="UP000292209"/>
    </source>
</evidence>
<feature type="transmembrane region" description="Helical" evidence="1">
    <location>
        <begin position="59"/>
        <end position="78"/>
    </location>
</feature>
<dbReference type="AlphaFoldDB" id="A0A4Q7P729"/>
<feature type="transmembrane region" description="Helical" evidence="1">
    <location>
        <begin position="33"/>
        <end position="53"/>
    </location>
</feature>
<feature type="transmembrane region" description="Helical" evidence="1">
    <location>
        <begin position="118"/>
        <end position="138"/>
    </location>
</feature>
<gene>
    <name evidence="2" type="ORF">BC751_1131</name>
</gene>
<feature type="transmembrane region" description="Helical" evidence="1">
    <location>
        <begin position="6"/>
        <end position="26"/>
    </location>
</feature>
<protein>
    <submittedName>
        <fullName evidence="2">Uncharacterized protein</fullName>
    </submittedName>
</protein>
<feature type="transmembrane region" description="Helical" evidence="1">
    <location>
        <begin position="90"/>
        <end position="112"/>
    </location>
</feature>
<name>A0A4Q7P729_9BACT</name>
<comment type="caution">
    <text evidence="2">The sequence shown here is derived from an EMBL/GenBank/DDBJ whole genome shotgun (WGS) entry which is preliminary data.</text>
</comment>
<keyword evidence="1" id="KW-0472">Membrane</keyword>
<feature type="transmembrane region" description="Helical" evidence="1">
    <location>
        <begin position="192"/>
        <end position="212"/>
    </location>
</feature>
<accession>A0A4Q7P729</accession>
<dbReference type="OrthoDB" id="836617at2"/>
<feature type="transmembrane region" description="Helical" evidence="1">
    <location>
        <begin position="150"/>
        <end position="172"/>
    </location>
</feature>
<dbReference type="RefSeq" id="WP_130274665.1">
    <property type="nucleotide sequence ID" value="NZ_SGXG01000001.1"/>
</dbReference>
<sequence length="224" mass="26055">MIYWYPIVVALAALVSLPLLFADLGPLRKFHRIIFVVLVLVAALEAWCAYLASNRQSNIVYYNAVFVYTLPILYLYFFEELFHQKEVKKVLFLLGGLFLLFGVIKTLFITPFQEFHDISYIMGSLLIIGACLYFFYSIISRNLFIEMDLLRFPVFWVITFLLFFYASAMLNFASVRFVNTSNFELMVIIRDIINVLGALMYFVFAVSFYLPLLNREKAGINEVP</sequence>
<keyword evidence="3" id="KW-1185">Reference proteome</keyword>
<keyword evidence="1" id="KW-0812">Transmembrane</keyword>
<keyword evidence="1" id="KW-1133">Transmembrane helix</keyword>
<proteinExistence type="predicted"/>
<dbReference type="Proteomes" id="UP000292209">
    <property type="component" value="Unassembled WGS sequence"/>
</dbReference>
<organism evidence="2 3">
    <name type="scientific">Cecembia calidifontis</name>
    <dbReference type="NCBI Taxonomy" id="1187080"/>
    <lineage>
        <taxon>Bacteria</taxon>
        <taxon>Pseudomonadati</taxon>
        <taxon>Bacteroidota</taxon>
        <taxon>Cytophagia</taxon>
        <taxon>Cytophagales</taxon>
        <taxon>Cyclobacteriaceae</taxon>
        <taxon>Cecembia</taxon>
    </lineage>
</organism>
<evidence type="ECO:0000256" key="1">
    <source>
        <dbReference type="SAM" id="Phobius"/>
    </source>
</evidence>